<dbReference type="PANTHER" id="PTHR44688:SF16">
    <property type="entry name" value="DNA-BINDING TRANSCRIPTIONAL ACTIVATOR DEVR_DOSR"/>
    <property type="match status" value="1"/>
</dbReference>
<keyword evidence="2" id="KW-0238">DNA-binding</keyword>
<dbReference type="PRINTS" id="PR00038">
    <property type="entry name" value="HTHLUXR"/>
</dbReference>
<dbReference type="Gene3D" id="1.10.10.10">
    <property type="entry name" value="Winged helix-like DNA-binding domain superfamily/Winged helix DNA-binding domain"/>
    <property type="match status" value="1"/>
</dbReference>
<accession>A0A1T4XUX7</accession>
<dbReference type="InterPro" id="IPR036388">
    <property type="entry name" value="WH-like_DNA-bd_sf"/>
</dbReference>
<dbReference type="Pfam" id="PF00196">
    <property type="entry name" value="GerE"/>
    <property type="match status" value="1"/>
</dbReference>
<evidence type="ECO:0000313" key="6">
    <source>
        <dbReference type="Proteomes" id="UP000189735"/>
    </source>
</evidence>
<protein>
    <submittedName>
        <fullName evidence="5">Regulatory protein, luxR family</fullName>
    </submittedName>
</protein>
<evidence type="ECO:0000259" key="4">
    <source>
        <dbReference type="PROSITE" id="PS50043"/>
    </source>
</evidence>
<dbReference type="GO" id="GO:0003677">
    <property type="term" value="F:DNA binding"/>
    <property type="evidence" value="ECO:0007669"/>
    <property type="project" value="UniProtKB-KW"/>
</dbReference>
<keyword evidence="1" id="KW-0805">Transcription regulation</keyword>
<dbReference type="Gene3D" id="1.25.40.10">
    <property type="entry name" value="Tetratricopeptide repeat domain"/>
    <property type="match status" value="1"/>
</dbReference>
<dbReference type="GO" id="GO:0006355">
    <property type="term" value="P:regulation of DNA-templated transcription"/>
    <property type="evidence" value="ECO:0007669"/>
    <property type="project" value="InterPro"/>
</dbReference>
<sequence length="911" mass="99501">MGVSGLSQTSDHRYVAYKSELLTFAESFDENREAEIARASAIVLSGGSVIIAAAAGMGKSRAARACATAARARGRTVETVTCVRLRDEQLIAQMDAHPGLLIVEDAHLLGLDDTVRLADLASAQDHSVLITLDTGVSYTAARTEESLRELTNLWTERGIPRVDLGGVGYDEAVRIVETIAGPNRIDIVTRARIMLLAEGNPRLLEELTREELQRGTYSARQQNMLLGPSYMSPRVVDFVRPLLRRLSAEEEYALVTLARLGLTPFARAASLVGSTALRSLLRRGLVRYDQRTPDCVFSRSLYARAALAIQIGENPLEARHVVELALLHDASIGVELSGAECAFAAEYLLNDPSHDPLDDMSSSQVAVLLARAARHANDNGMPGSARMLAHRSLSYEPTLTGVEQLSRCLVKLGKFQEAIDVLERVHVPHTDPKEDALYIAWWIQLLGQHGPSSERLDRLQEEARSWGTVDSALDEWASFARARSRMMLSCYADGVEEMEGIAESGASSSPFVLRAITELMPCYVYRGETSKFERVLRTGWAMVAPALSASASSGVKRSDRSGVITEFVMQASLVRGAVGHDRAGLARELESFALRTVESADEYGMALVNLAAGHLALEKGQAERAENELQRALERVGYSTQMKWTTWMQILRSNALAVLHRYDDALLMEREISAITRESTPWLAHYSSHLSARMKAYDGDLAGSAAACRAIADAGSDSRFFAVRPLHVAAALGDDPEELVLAIEQLPSQQMWDSTRLLESHLRASADGDADELERIGAELAALEFWWEAVFSFTTAATIHGDSANESRRNAALAQAEAIRRHVPSLQLVDDNASPEHDAMGGEADELAARRLAKLTPRELEVVTLAADGLTNAEIASHLYLSVRTVESHVLQARSKLGAIPRSELRSIVRG</sequence>
<dbReference type="PROSITE" id="PS50043">
    <property type="entry name" value="HTH_LUXR_2"/>
    <property type="match status" value="1"/>
</dbReference>
<dbReference type="InterPro" id="IPR027417">
    <property type="entry name" value="P-loop_NTPase"/>
</dbReference>
<gene>
    <name evidence="5" type="ORF">SAMN06295879_1672</name>
</gene>
<feature type="domain" description="HTH luxR-type" evidence="4">
    <location>
        <begin position="848"/>
        <end position="911"/>
    </location>
</feature>
<dbReference type="PANTHER" id="PTHR44688">
    <property type="entry name" value="DNA-BINDING TRANSCRIPTIONAL ACTIVATOR DEVR_DOSR"/>
    <property type="match status" value="1"/>
</dbReference>
<evidence type="ECO:0000256" key="3">
    <source>
        <dbReference type="ARBA" id="ARBA00023163"/>
    </source>
</evidence>
<evidence type="ECO:0000313" key="5">
    <source>
        <dbReference type="EMBL" id="SKA93340.1"/>
    </source>
</evidence>
<dbReference type="InterPro" id="IPR011990">
    <property type="entry name" value="TPR-like_helical_dom_sf"/>
</dbReference>
<name>A0A1T4XUX7_9MICO</name>
<dbReference type="EMBL" id="FUYG01000004">
    <property type="protein sequence ID" value="SKA93340.1"/>
    <property type="molecule type" value="Genomic_DNA"/>
</dbReference>
<dbReference type="Proteomes" id="UP000189735">
    <property type="component" value="Unassembled WGS sequence"/>
</dbReference>
<evidence type="ECO:0000256" key="1">
    <source>
        <dbReference type="ARBA" id="ARBA00023015"/>
    </source>
</evidence>
<keyword evidence="3" id="KW-0804">Transcription</keyword>
<dbReference type="CDD" id="cd06170">
    <property type="entry name" value="LuxR_C_like"/>
    <property type="match status" value="1"/>
</dbReference>
<evidence type="ECO:0000256" key="2">
    <source>
        <dbReference type="ARBA" id="ARBA00023125"/>
    </source>
</evidence>
<dbReference type="SUPFAM" id="SSF46894">
    <property type="entry name" value="C-terminal effector domain of the bipartite response regulators"/>
    <property type="match status" value="1"/>
</dbReference>
<dbReference type="AlphaFoldDB" id="A0A1T4XUX7"/>
<dbReference type="InterPro" id="IPR000792">
    <property type="entry name" value="Tscrpt_reg_LuxR_C"/>
</dbReference>
<dbReference type="SMART" id="SM00421">
    <property type="entry name" value="HTH_LUXR"/>
    <property type="match status" value="1"/>
</dbReference>
<reference evidence="6" key="1">
    <citation type="submission" date="2017-02" db="EMBL/GenBank/DDBJ databases">
        <authorList>
            <person name="Varghese N."/>
            <person name="Submissions S."/>
        </authorList>
    </citation>
    <scope>NUCLEOTIDE SEQUENCE [LARGE SCALE GENOMIC DNA]</scope>
    <source>
        <strain evidence="6">VKM Ac-2052</strain>
    </source>
</reference>
<organism evidence="5 6">
    <name type="scientific">Agreia bicolorata</name>
    <dbReference type="NCBI Taxonomy" id="110935"/>
    <lineage>
        <taxon>Bacteria</taxon>
        <taxon>Bacillati</taxon>
        <taxon>Actinomycetota</taxon>
        <taxon>Actinomycetes</taxon>
        <taxon>Micrococcales</taxon>
        <taxon>Microbacteriaceae</taxon>
        <taxon>Agreia</taxon>
    </lineage>
</organism>
<proteinExistence type="predicted"/>
<dbReference type="InterPro" id="IPR016032">
    <property type="entry name" value="Sig_transdc_resp-reg_C-effctor"/>
</dbReference>
<dbReference type="SUPFAM" id="SSF52540">
    <property type="entry name" value="P-loop containing nucleoside triphosphate hydrolases"/>
    <property type="match status" value="1"/>
</dbReference>